<name>A0ABM9ZW07_9BACT</name>
<keyword evidence="1" id="KW-0472">Membrane</keyword>
<accession>A0ABM9ZW07</accession>
<keyword evidence="3" id="KW-1185">Reference proteome</keyword>
<feature type="transmembrane region" description="Helical" evidence="1">
    <location>
        <begin position="12"/>
        <end position="33"/>
    </location>
</feature>
<organism evidence="2 3">
    <name type="scientific">Pyramidobacter piscolens W5455</name>
    <dbReference type="NCBI Taxonomy" id="352165"/>
    <lineage>
        <taxon>Bacteria</taxon>
        <taxon>Thermotogati</taxon>
        <taxon>Synergistota</taxon>
        <taxon>Synergistia</taxon>
        <taxon>Synergistales</taxon>
        <taxon>Dethiosulfovibrionaceae</taxon>
        <taxon>Pyramidobacter</taxon>
    </lineage>
</organism>
<sequence length="275" mass="30265">MRSGKRRRGMTLVEVLAALPLFVLLSGGALFVMQNAVESFHRSEDYLSEPGWSSAERVFAFLETPVKHCGAGLPGRWQADLFSPPLPLNSMPPWSLWQKSVSVGDSVGGYSFRSTGADWGNTLRLVSCVPTGSILLKRLQAEANVSVKSLFSGAVKEENTADARLSVSWLLFPGTEVPVRIVREAAGESPTVTARESLAVPWGTPVCRLLAMTVFVKNGTVYVDYHDGSHEQPVFRDVQALGFRFDEDRRLLCVKVQFAAGERMLEASRTWKLGF</sequence>
<comment type="caution">
    <text evidence="2">The sequence shown here is derived from an EMBL/GenBank/DDBJ whole genome shotgun (WGS) entry which is preliminary data.</text>
</comment>
<evidence type="ECO:0000256" key="1">
    <source>
        <dbReference type="SAM" id="Phobius"/>
    </source>
</evidence>
<keyword evidence="1" id="KW-1133">Transmembrane helix</keyword>
<gene>
    <name evidence="2" type="ORF">HMPREF7215_0649</name>
</gene>
<keyword evidence="1" id="KW-0812">Transmembrane</keyword>
<reference evidence="2 3" key="1">
    <citation type="submission" date="2009-12" db="EMBL/GenBank/DDBJ databases">
        <authorList>
            <person name="Shrivastava S."/>
            <person name="Madupu R."/>
            <person name="Durkin A.S."/>
            <person name="Torralba M."/>
            <person name="Methe B."/>
            <person name="Sutton G.G."/>
            <person name="Strausberg R.L."/>
            <person name="Nelson K.E."/>
        </authorList>
    </citation>
    <scope>NUCLEOTIDE SEQUENCE [LARGE SCALE GENOMIC DNA]</scope>
    <source>
        <strain evidence="2 3">W5455</strain>
    </source>
</reference>
<evidence type="ECO:0000313" key="3">
    <source>
        <dbReference type="Proteomes" id="UP000006462"/>
    </source>
</evidence>
<proteinExistence type="predicted"/>
<evidence type="ECO:0000313" key="2">
    <source>
        <dbReference type="EMBL" id="EFB91057.1"/>
    </source>
</evidence>
<dbReference type="EMBL" id="ADFP01000051">
    <property type="protein sequence ID" value="EFB91057.1"/>
    <property type="molecule type" value="Genomic_DNA"/>
</dbReference>
<dbReference type="Proteomes" id="UP000006462">
    <property type="component" value="Unassembled WGS sequence"/>
</dbReference>
<protein>
    <submittedName>
        <fullName evidence="2">Prepilin-type cleavage/methylation N-terminal domain protein</fullName>
    </submittedName>
</protein>